<dbReference type="RefSeq" id="WP_272145192.1">
    <property type="nucleotide sequence ID" value="NZ_JAQNDM010000002.1"/>
</dbReference>
<feature type="region of interest" description="Disordered" evidence="5">
    <location>
        <begin position="394"/>
        <end position="419"/>
    </location>
</feature>
<feature type="region of interest" description="Disordered" evidence="5">
    <location>
        <begin position="1"/>
        <end position="27"/>
    </location>
</feature>
<dbReference type="InterPro" id="IPR002197">
    <property type="entry name" value="HTH_Fis"/>
</dbReference>
<dbReference type="EMBL" id="JAQNDM010000002">
    <property type="protein sequence ID" value="MDC0714529.1"/>
    <property type="molecule type" value="Genomic_DNA"/>
</dbReference>
<dbReference type="Proteomes" id="UP001221838">
    <property type="component" value="Unassembled WGS sequence"/>
</dbReference>
<dbReference type="Pfam" id="PF02954">
    <property type="entry name" value="HTH_8"/>
    <property type="match status" value="1"/>
</dbReference>
<dbReference type="SMART" id="SM00382">
    <property type="entry name" value="AAA"/>
    <property type="match status" value="1"/>
</dbReference>
<evidence type="ECO:0000256" key="1">
    <source>
        <dbReference type="ARBA" id="ARBA00022741"/>
    </source>
</evidence>
<keyword evidence="1" id="KW-0547">Nucleotide-binding</keyword>
<keyword evidence="9" id="KW-1185">Reference proteome</keyword>
<dbReference type="Gene3D" id="3.40.50.300">
    <property type="entry name" value="P-loop containing nucleotide triphosphate hydrolases"/>
    <property type="match status" value="1"/>
</dbReference>
<feature type="domain" description="Sigma-54 factor interaction" evidence="7">
    <location>
        <begin position="144"/>
        <end position="368"/>
    </location>
</feature>
<dbReference type="InterPro" id="IPR003593">
    <property type="entry name" value="AAA+_ATPase"/>
</dbReference>
<keyword evidence="4" id="KW-0804">Transcription</keyword>
<dbReference type="CDD" id="cd00060">
    <property type="entry name" value="FHA"/>
    <property type="match status" value="1"/>
</dbReference>
<dbReference type="InterPro" id="IPR000253">
    <property type="entry name" value="FHA_dom"/>
</dbReference>
<dbReference type="SUPFAM" id="SSF49879">
    <property type="entry name" value="SMAD/FHA domain"/>
    <property type="match status" value="1"/>
</dbReference>
<reference evidence="8 9" key="1">
    <citation type="submission" date="2022-11" db="EMBL/GenBank/DDBJ databases">
        <title>Minimal conservation of predation-associated metabolite biosynthetic gene clusters underscores biosynthetic potential of Myxococcota including descriptions for ten novel species: Archangium lansinium sp. nov., Myxococcus landrumus sp. nov., Nannocystis bai.</title>
        <authorList>
            <person name="Ahearne A."/>
            <person name="Stevens C."/>
            <person name="Dowd S."/>
        </authorList>
    </citation>
    <scope>NUCLEOTIDE SEQUENCE [LARGE SCALE GENOMIC DNA]</scope>
    <source>
        <strain evidence="8 9">NCWAL01</strain>
    </source>
</reference>
<dbReference type="InterPro" id="IPR027417">
    <property type="entry name" value="P-loop_NTPase"/>
</dbReference>
<dbReference type="PROSITE" id="PS50045">
    <property type="entry name" value="SIGMA54_INTERACT_4"/>
    <property type="match status" value="1"/>
</dbReference>
<evidence type="ECO:0000259" key="6">
    <source>
        <dbReference type="PROSITE" id="PS50006"/>
    </source>
</evidence>
<keyword evidence="3" id="KW-0805">Transcription regulation</keyword>
<dbReference type="PANTHER" id="PTHR32071">
    <property type="entry name" value="TRANSCRIPTIONAL REGULATORY PROTEIN"/>
    <property type="match status" value="1"/>
</dbReference>
<keyword evidence="2" id="KW-0067">ATP-binding</keyword>
<evidence type="ECO:0000256" key="3">
    <source>
        <dbReference type="ARBA" id="ARBA00023015"/>
    </source>
</evidence>
<evidence type="ECO:0000256" key="5">
    <source>
        <dbReference type="SAM" id="MobiDB-lite"/>
    </source>
</evidence>
<dbReference type="InterPro" id="IPR058031">
    <property type="entry name" value="AAA_lid_NorR"/>
</dbReference>
<dbReference type="Gene3D" id="1.10.10.60">
    <property type="entry name" value="Homeodomain-like"/>
    <property type="match status" value="1"/>
</dbReference>
<dbReference type="PROSITE" id="PS50006">
    <property type="entry name" value="FHA_DOMAIN"/>
    <property type="match status" value="1"/>
</dbReference>
<evidence type="ECO:0000259" key="7">
    <source>
        <dbReference type="PROSITE" id="PS50045"/>
    </source>
</evidence>
<dbReference type="SUPFAM" id="SSF52540">
    <property type="entry name" value="P-loop containing nucleoside triphosphate hydrolases"/>
    <property type="match status" value="1"/>
</dbReference>
<dbReference type="CDD" id="cd00009">
    <property type="entry name" value="AAA"/>
    <property type="match status" value="1"/>
</dbReference>
<organism evidence="8 9">
    <name type="scientific">Stigmatella ashevillensis</name>
    <dbReference type="NCBI Taxonomy" id="2995309"/>
    <lineage>
        <taxon>Bacteria</taxon>
        <taxon>Pseudomonadati</taxon>
        <taxon>Myxococcota</taxon>
        <taxon>Myxococcia</taxon>
        <taxon>Myxococcales</taxon>
        <taxon>Cystobacterineae</taxon>
        <taxon>Archangiaceae</taxon>
        <taxon>Stigmatella</taxon>
    </lineage>
</organism>
<gene>
    <name evidence="8" type="ORF">POL68_39140</name>
</gene>
<dbReference type="Pfam" id="PF25601">
    <property type="entry name" value="AAA_lid_14"/>
    <property type="match status" value="1"/>
</dbReference>
<dbReference type="Gene3D" id="1.10.8.60">
    <property type="match status" value="1"/>
</dbReference>
<dbReference type="Pfam" id="PF00158">
    <property type="entry name" value="Sigma54_activat"/>
    <property type="match status" value="1"/>
</dbReference>
<dbReference type="InterPro" id="IPR002078">
    <property type="entry name" value="Sigma_54_int"/>
</dbReference>
<dbReference type="SUPFAM" id="SSF46689">
    <property type="entry name" value="Homeodomain-like"/>
    <property type="match status" value="1"/>
</dbReference>
<protein>
    <submittedName>
        <fullName evidence="8">Sigma 54-interacting transcriptional regulator</fullName>
    </submittedName>
</protein>
<evidence type="ECO:0000256" key="4">
    <source>
        <dbReference type="ARBA" id="ARBA00023163"/>
    </source>
</evidence>
<dbReference type="Gene3D" id="2.60.200.20">
    <property type="match status" value="1"/>
</dbReference>
<evidence type="ECO:0000313" key="8">
    <source>
        <dbReference type="EMBL" id="MDC0714529.1"/>
    </source>
</evidence>
<evidence type="ECO:0000256" key="2">
    <source>
        <dbReference type="ARBA" id="ARBA00022840"/>
    </source>
</evidence>
<comment type="caution">
    <text evidence="8">The sequence shown here is derived from an EMBL/GenBank/DDBJ whole genome shotgun (WGS) entry which is preliminary data.</text>
</comment>
<dbReference type="InterPro" id="IPR009057">
    <property type="entry name" value="Homeodomain-like_sf"/>
</dbReference>
<sequence>MGTPPLNHGETQPTRTEPTGPDAGFPGKSGTGVQVCLVSSCGVLDGRTCWELPPDGMRLGRFTLAADDGRVDPQVSREHARISSEDGRWKLETLGARNRIRLNGAVLSDAAPLQPGDVIRLGSTLLLFAVAPAGPAPGDADPELLGDGLAMRAVHQEISAVAPRPNSVLITGETGTGKELAARALHRKSGRPGALVALNCGGLAEGIIESELFGHARGAFTGAVSSREGLFQAAQRGTLFLDEIGEMPLGLQVKLLRVLETRTVRPIGVTHEVPIDVRLVAATHRDMVTAVREGHFRADLYARLAQWRLALPPLRERREELPMLIRHLLGRLGETGRLLDAALVEALLLHGWPLNVRGLNNFLSMAVVGAAPGAPLGLSPQLEQTLASERAFHQAPAPAPGPGQTRTPEQGSAADAPPAVRVPSAAELEAVLKRFQGSVTRAARHLGGSRQQLYRWLEMHGMTLDRFRSVEE</sequence>
<name>A0ABT5DLQ7_9BACT</name>
<dbReference type="InterPro" id="IPR008984">
    <property type="entry name" value="SMAD_FHA_dom_sf"/>
</dbReference>
<feature type="domain" description="FHA" evidence="6">
    <location>
        <begin position="57"/>
        <end position="107"/>
    </location>
</feature>
<evidence type="ECO:0000313" key="9">
    <source>
        <dbReference type="Proteomes" id="UP001221838"/>
    </source>
</evidence>
<accession>A0ABT5DLQ7</accession>
<dbReference type="Pfam" id="PF00498">
    <property type="entry name" value="FHA"/>
    <property type="match status" value="1"/>
</dbReference>
<proteinExistence type="predicted"/>